<keyword evidence="1" id="KW-1133">Transmembrane helix</keyword>
<dbReference type="AlphaFoldDB" id="L7M0E0"/>
<feature type="transmembrane region" description="Helical" evidence="1">
    <location>
        <begin position="26"/>
        <end position="52"/>
    </location>
</feature>
<keyword evidence="1" id="KW-0812">Transmembrane</keyword>
<organism evidence="2">
    <name type="scientific">Rhipicephalus pulchellus</name>
    <name type="common">Yellow backed tick</name>
    <name type="synonym">Dermacentor pulchellus</name>
    <dbReference type="NCBI Taxonomy" id="72859"/>
    <lineage>
        <taxon>Eukaryota</taxon>
        <taxon>Metazoa</taxon>
        <taxon>Ecdysozoa</taxon>
        <taxon>Arthropoda</taxon>
        <taxon>Chelicerata</taxon>
        <taxon>Arachnida</taxon>
        <taxon>Acari</taxon>
        <taxon>Parasitiformes</taxon>
        <taxon>Ixodida</taxon>
        <taxon>Ixodoidea</taxon>
        <taxon>Ixodidae</taxon>
        <taxon>Rhipicephalinae</taxon>
        <taxon>Rhipicephalus</taxon>
        <taxon>Rhipicephalus</taxon>
    </lineage>
</organism>
<evidence type="ECO:0000256" key="1">
    <source>
        <dbReference type="SAM" id="Phobius"/>
    </source>
</evidence>
<sequence>MSFFISFALFVSLAFLSLYLSLPLSFYFFLSLSASISLLYFNLALCFFYLFLVSCSLSLCLFQCHVFFFVVFIPLISVIFSLSFYRSLSFSSFTCSTSPSRVFARTCCTP</sequence>
<reference evidence="2" key="1">
    <citation type="submission" date="2012-11" db="EMBL/GenBank/DDBJ databases">
        <authorList>
            <person name="Lucero-Rivera Y.E."/>
            <person name="Tovar-Ramirez D."/>
        </authorList>
    </citation>
    <scope>NUCLEOTIDE SEQUENCE</scope>
    <source>
        <tissue evidence="2">Salivary gland</tissue>
    </source>
</reference>
<protein>
    <submittedName>
        <fullName evidence="2">Uncharacterized protein</fullName>
    </submittedName>
</protein>
<keyword evidence="1" id="KW-0472">Membrane</keyword>
<evidence type="ECO:0000313" key="2">
    <source>
        <dbReference type="EMBL" id="JAA56578.1"/>
    </source>
</evidence>
<accession>L7M0E0</accession>
<reference evidence="2" key="2">
    <citation type="journal article" date="2015" name="J. Proteomics">
        <title>Sexual differences in the sialomes of the zebra tick, Rhipicephalus pulchellus.</title>
        <authorList>
            <person name="Tan A.W."/>
            <person name="Francischetti I.M."/>
            <person name="Slovak M."/>
            <person name="Kini R.M."/>
            <person name="Ribeiro J.M."/>
        </authorList>
    </citation>
    <scope>NUCLEOTIDE SEQUENCE</scope>
    <source>
        <tissue evidence="2">Salivary gland</tissue>
    </source>
</reference>
<dbReference type="EMBL" id="GACK01008456">
    <property type="protein sequence ID" value="JAA56578.1"/>
    <property type="molecule type" value="mRNA"/>
</dbReference>
<feature type="transmembrane region" description="Helical" evidence="1">
    <location>
        <begin position="64"/>
        <end position="85"/>
    </location>
</feature>
<proteinExistence type="evidence at transcript level"/>
<name>L7M0E0_RHIPC</name>